<evidence type="ECO:0000313" key="1">
    <source>
        <dbReference type="EMBL" id="MDR6967292.1"/>
    </source>
</evidence>
<reference evidence="1 2" key="1">
    <citation type="submission" date="2023-07" db="EMBL/GenBank/DDBJ databases">
        <title>Sorghum-associated microbial communities from plants grown in Nebraska, USA.</title>
        <authorList>
            <person name="Schachtman D."/>
        </authorList>
    </citation>
    <scope>NUCLEOTIDE SEQUENCE [LARGE SCALE GENOMIC DNA]</scope>
    <source>
        <strain evidence="1 2">3773</strain>
    </source>
</reference>
<evidence type="ECO:0000313" key="2">
    <source>
        <dbReference type="Proteomes" id="UP001255185"/>
    </source>
</evidence>
<protein>
    <submittedName>
        <fullName evidence="1">Uncharacterized protein</fullName>
    </submittedName>
</protein>
<proteinExistence type="predicted"/>
<comment type="caution">
    <text evidence="1">The sequence shown here is derived from an EMBL/GenBank/DDBJ whole genome shotgun (WGS) entry which is preliminary data.</text>
</comment>
<organism evidence="1 2">
    <name type="scientific">Flavobacterium arsenatis</name>
    <dbReference type="NCBI Taxonomy" id="1484332"/>
    <lineage>
        <taxon>Bacteria</taxon>
        <taxon>Pseudomonadati</taxon>
        <taxon>Bacteroidota</taxon>
        <taxon>Flavobacteriia</taxon>
        <taxon>Flavobacteriales</taxon>
        <taxon>Flavobacteriaceae</taxon>
        <taxon>Flavobacterium</taxon>
    </lineage>
</organism>
<sequence length="109" mass="12629">MKLFACLICTYFLLLTLLPSVKSVRMLFADKCQTECAIKVKEQIPLGCGKEKCILNLNFNFGQFLVSKIHYDFSRNSFEIEKQVISSFQKEIIATYNCKVWQPPETFSE</sequence>
<name>A0ABU1TMU6_9FLAO</name>
<dbReference type="Proteomes" id="UP001255185">
    <property type="component" value="Unassembled WGS sequence"/>
</dbReference>
<accession>A0ABU1TMU6</accession>
<keyword evidence="2" id="KW-1185">Reference proteome</keyword>
<dbReference type="EMBL" id="JAVDVI010000004">
    <property type="protein sequence ID" value="MDR6967292.1"/>
    <property type="molecule type" value="Genomic_DNA"/>
</dbReference>
<gene>
    <name evidence="1" type="ORF">J2X31_001299</name>
</gene>